<dbReference type="EMBL" id="WTVA01000004">
    <property type="protein sequence ID" value="MZR22816.1"/>
    <property type="molecule type" value="Genomic_DNA"/>
</dbReference>
<keyword evidence="2" id="KW-1185">Reference proteome</keyword>
<protein>
    <submittedName>
        <fullName evidence="1">Uncharacterized protein</fullName>
    </submittedName>
</protein>
<dbReference type="InterPro" id="IPR015813">
    <property type="entry name" value="Pyrv/PenolPyrv_kinase-like_dom"/>
</dbReference>
<comment type="caution">
    <text evidence="1">The sequence shown here is derived from an EMBL/GenBank/DDBJ whole genome shotgun (WGS) entry which is preliminary data.</text>
</comment>
<proteinExistence type="predicted"/>
<dbReference type="OrthoDB" id="8480604at2"/>
<dbReference type="Proteomes" id="UP000445696">
    <property type="component" value="Unassembled WGS sequence"/>
</dbReference>
<dbReference type="InterPro" id="IPR013785">
    <property type="entry name" value="Aldolase_TIM"/>
</dbReference>
<dbReference type="GO" id="GO:0003824">
    <property type="term" value="F:catalytic activity"/>
    <property type="evidence" value="ECO:0007669"/>
    <property type="project" value="InterPro"/>
</dbReference>
<dbReference type="AlphaFoldDB" id="A0A845MHL0"/>
<gene>
    <name evidence="1" type="ORF">GQF03_10785</name>
</gene>
<dbReference type="Gene3D" id="3.20.20.70">
    <property type="entry name" value="Aldolase class I"/>
    <property type="match status" value="1"/>
</dbReference>
<dbReference type="SUPFAM" id="SSF51621">
    <property type="entry name" value="Phosphoenolpyruvate/pyruvate domain"/>
    <property type="match status" value="1"/>
</dbReference>
<organism evidence="1 2">
    <name type="scientific">Sneathiella chungangensis</name>
    <dbReference type="NCBI Taxonomy" id="1418234"/>
    <lineage>
        <taxon>Bacteria</taxon>
        <taxon>Pseudomonadati</taxon>
        <taxon>Pseudomonadota</taxon>
        <taxon>Alphaproteobacteria</taxon>
        <taxon>Sneathiellales</taxon>
        <taxon>Sneathiellaceae</taxon>
        <taxon>Sneathiella</taxon>
    </lineage>
</organism>
<reference evidence="1 2" key="1">
    <citation type="journal article" date="2014" name="Int. J. Syst. Evol. Microbiol.">
        <title>Sneathiella chungangensis sp. nov., isolated from a marine sand, and emended description of the genus Sneathiella.</title>
        <authorList>
            <person name="Siamphan C."/>
            <person name="Kim H."/>
            <person name="Lee J.S."/>
            <person name="Kim W."/>
        </authorList>
    </citation>
    <scope>NUCLEOTIDE SEQUENCE [LARGE SCALE GENOMIC DNA]</scope>
    <source>
        <strain evidence="1 2">KCTC 32476</strain>
    </source>
</reference>
<accession>A0A845MHL0</accession>
<dbReference type="RefSeq" id="WP_161339275.1">
    <property type="nucleotide sequence ID" value="NZ_JBHSDG010000004.1"/>
</dbReference>
<evidence type="ECO:0000313" key="1">
    <source>
        <dbReference type="EMBL" id="MZR22816.1"/>
    </source>
</evidence>
<name>A0A845MHL0_9PROT</name>
<evidence type="ECO:0000313" key="2">
    <source>
        <dbReference type="Proteomes" id="UP000445696"/>
    </source>
</evidence>
<sequence length="233" mass="25551">METGTTIELMGWRIGLRAAVDTAQKQFPEFILTEAPRFQHGNMPNEVSLLLPTNAGIKRLIDAVIDKAHLHPDGMLGLFLADPFLNLPLELARLADTKIRWATNLPSVGQQDTDFEQQLTDVGLDFSRELKKLSEIKSYGYRIAIVVADAASAKSAAALEPEAMIILPRIADFAAGFPSLRQRRSMALDISLALEATGWTGALLGLGEATELDHERQWPEPLDGLVCRPQILG</sequence>